<sequence length="114" mass="12341">MLYQYCWASISLPTIQPQALPYLAEVDARVLDADLLGAVGAGRDDGDRPQARVARGGVPGVQRVQRHLAGRPAGDGDRVLADRDPGDARRGPGEREGGKGRHRRRYGEGDQRVT</sequence>
<organism evidence="2 3">
    <name type="scientific">Streptosporangium brasiliense</name>
    <dbReference type="NCBI Taxonomy" id="47480"/>
    <lineage>
        <taxon>Bacteria</taxon>
        <taxon>Bacillati</taxon>
        <taxon>Actinomycetota</taxon>
        <taxon>Actinomycetes</taxon>
        <taxon>Streptosporangiales</taxon>
        <taxon>Streptosporangiaceae</taxon>
        <taxon>Streptosporangium</taxon>
    </lineage>
</organism>
<protein>
    <submittedName>
        <fullName evidence="2">Uncharacterized protein</fullName>
    </submittedName>
</protein>
<name>A0ABT9RFS7_9ACTN</name>
<evidence type="ECO:0000313" key="2">
    <source>
        <dbReference type="EMBL" id="MDP9868138.1"/>
    </source>
</evidence>
<dbReference type="EMBL" id="JAUSRB010000002">
    <property type="protein sequence ID" value="MDP9868138.1"/>
    <property type="molecule type" value="Genomic_DNA"/>
</dbReference>
<dbReference type="Proteomes" id="UP001230426">
    <property type="component" value="Unassembled WGS sequence"/>
</dbReference>
<gene>
    <name evidence="2" type="ORF">J2S55_007404</name>
</gene>
<feature type="region of interest" description="Disordered" evidence="1">
    <location>
        <begin position="41"/>
        <end position="114"/>
    </location>
</feature>
<dbReference type="RefSeq" id="WP_306870625.1">
    <property type="nucleotide sequence ID" value="NZ_JAUSRB010000002.1"/>
</dbReference>
<evidence type="ECO:0000256" key="1">
    <source>
        <dbReference type="SAM" id="MobiDB-lite"/>
    </source>
</evidence>
<proteinExistence type="predicted"/>
<accession>A0ABT9RFS7</accession>
<comment type="caution">
    <text evidence="2">The sequence shown here is derived from an EMBL/GenBank/DDBJ whole genome shotgun (WGS) entry which is preliminary data.</text>
</comment>
<evidence type="ECO:0000313" key="3">
    <source>
        <dbReference type="Proteomes" id="UP001230426"/>
    </source>
</evidence>
<feature type="compositionally biased region" description="Basic and acidic residues" evidence="1">
    <location>
        <begin position="74"/>
        <end position="99"/>
    </location>
</feature>
<reference evidence="2 3" key="1">
    <citation type="submission" date="2023-07" db="EMBL/GenBank/DDBJ databases">
        <title>Sequencing the genomes of 1000 actinobacteria strains.</title>
        <authorList>
            <person name="Klenk H.-P."/>
        </authorList>
    </citation>
    <scope>NUCLEOTIDE SEQUENCE [LARGE SCALE GENOMIC DNA]</scope>
    <source>
        <strain evidence="2 3">DSM 44109</strain>
    </source>
</reference>
<keyword evidence="3" id="KW-1185">Reference proteome</keyword>